<sequence length="67" mass="7729">EVLSQDYDNKVHVVDNRRISVTQLQSVKDAVNLAKKGMSGEEIKKILEDRQYQSSIYVTPDDLDYLE</sequence>
<protein>
    <submittedName>
        <fullName evidence="1">DegV family protein</fullName>
    </submittedName>
</protein>
<organism evidence="1">
    <name type="scientific">human gut metagenome</name>
    <dbReference type="NCBI Taxonomy" id="408170"/>
    <lineage>
        <taxon>unclassified sequences</taxon>
        <taxon>metagenomes</taxon>
        <taxon>organismal metagenomes</taxon>
    </lineage>
</organism>
<dbReference type="SUPFAM" id="SSF82549">
    <property type="entry name" value="DAK1/DegV-like"/>
    <property type="match status" value="1"/>
</dbReference>
<dbReference type="PROSITE" id="PS51482">
    <property type="entry name" value="DEGV"/>
    <property type="match status" value="1"/>
</dbReference>
<dbReference type="Gene3D" id="3.40.50.10170">
    <property type="match status" value="1"/>
</dbReference>
<dbReference type="Pfam" id="PF02645">
    <property type="entry name" value="DegV"/>
    <property type="match status" value="1"/>
</dbReference>
<accession>W1YKJ3</accession>
<dbReference type="InterPro" id="IPR003797">
    <property type="entry name" value="DegV"/>
</dbReference>
<dbReference type="EMBL" id="AZMM01004366">
    <property type="protein sequence ID" value="ETJ41709.1"/>
    <property type="molecule type" value="Genomic_DNA"/>
</dbReference>
<gene>
    <name evidence="1" type="ORF">Q604_UNBC04366G0001</name>
</gene>
<proteinExistence type="predicted"/>
<comment type="caution">
    <text evidence="1">The sequence shown here is derived from an EMBL/GenBank/DDBJ whole genome shotgun (WGS) entry which is preliminary data.</text>
</comment>
<evidence type="ECO:0000313" key="1">
    <source>
        <dbReference type="EMBL" id="ETJ41709.1"/>
    </source>
</evidence>
<reference evidence="1" key="1">
    <citation type="submission" date="2013-12" db="EMBL/GenBank/DDBJ databases">
        <title>A Varibaculum cambriense genome reconstructed from a premature infant gut community with otherwise low bacterial novelty that shifts toward anaerobic metabolism during the third week of life.</title>
        <authorList>
            <person name="Brown C.T."/>
            <person name="Sharon I."/>
            <person name="Thomas B.C."/>
            <person name="Castelle C.J."/>
            <person name="Morowitz M.J."/>
            <person name="Banfield J.F."/>
        </authorList>
    </citation>
    <scope>NUCLEOTIDE SEQUENCE</scope>
</reference>
<name>W1YKJ3_9ZZZZ</name>
<dbReference type="AlphaFoldDB" id="W1YKJ3"/>
<feature type="non-terminal residue" evidence="1">
    <location>
        <position position="1"/>
    </location>
</feature>